<dbReference type="GO" id="GO:0005506">
    <property type="term" value="F:iron ion binding"/>
    <property type="evidence" value="ECO:0007669"/>
    <property type="project" value="InterPro"/>
</dbReference>
<dbReference type="PRINTS" id="PR00385">
    <property type="entry name" value="P450"/>
</dbReference>
<dbReference type="PROSITE" id="PS00086">
    <property type="entry name" value="CYTOCHROME_P450"/>
    <property type="match status" value="1"/>
</dbReference>
<dbReference type="PRINTS" id="PR00463">
    <property type="entry name" value="EP450I"/>
</dbReference>
<keyword evidence="6 15" id="KW-0812">Transmembrane</keyword>
<dbReference type="AlphaFoldDB" id="A0AAD5V696"/>
<evidence type="ECO:0000256" key="6">
    <source>
        <dbReference type="ARBA" id="ARBA00022692"/>
    </source>
</evidence>
<dbReference type="EMBL" id="JANAWD010000099">
    <property type="protein sequence ID" value="KAJ3487182.1"/>
    <property type="molecule type" value="Genomic_DNA"/>
</dbReference>
<dbReference type="Gene3D" id="1.10.630.10">
    <property type="entry name" value="Cytochrome P450"/>
    <property type="match status" value="1"/>
</dbReference>
<comment type="caution">
    <text evidence="16">The sequence shown here is derived from an EMBL/GenBank/DDBJ whole genome shotgun (WGS) entry which is preliminary data.</text>
</comment>
<dbReference type="GO" id="GO:0016705">
    <property type="term" value="F:oxidoreductase activity, acting on paired donors, with incorporation or reduction of molecular oxygen"/>
    <property type="evidence" value="ECO:0007669"/>
    <property type="project" value="InterPro"/>
</dbReference>
<keyword evidence="8 15" id="KW-1133">Transmembrane helix</keyword>
<comment type="similarity">
    <text evidence="4 14">Belongs to the cytochrome P450 family.</text>
</comment>
<proteinExistence type="inferred from homology"/>
<organism evidence="16 17">
    <name type="scientific">Meripilus lineatus</name>
    <dbReference type="NCBI Taxonomy" id="2056292"/>
    <lineage>
        <taxon>Eukaryota</taxon>
        <taxon>Fungi</taxon>
        <taxon>Dikarya</taxon>
        <taxon>Basidiomycota</taxon>
        <taxon>Agaricomycotina</taxon>
        <taxon>Agaricomycetes</taxon>
        <taxon>Polyporales</taxon>
        <taxon>Meripilaceae</taxon>
        <taxon>Meripilus</taxon>
    </lineage>
</organism>
<evidence type="ECO:0000256" key="8">
    <source>
        <dbReference type="ARBA" id="ARBA00022989"/>
    </source>
</evidence>
<dbReference type="InterPro" id="IPR002401">
    <property type="entry name" value="Cyt_P450_E_grp-I"/>
</dbReference>
<evidence type="ECO:0008006" key="18">
    <source>
        <dbReference type="Google" id="ProtNLM"/>
    </source>
</evidence>
<evidence type="ECO:0000256" key="15">
    <source>
        <dbReference type="SAM" id="Phobius"/>
    </source>
</evidence>
<keyword evidence="10 13" id="KW-0408">Iron</keyword>
<evidence type="ECO:0000256" key="13">
    <source>
        <dbReference type="PIRSR" id="PIRSR602401-1"/>
    </source>
</evidence>
<keyword evidence="12 15" id="KW-0472">Membrane</keyword>
<evidence type="ECO:0000256" key="1">
    <source>
        <dbReference type="ARBA" id="ARBA00001971"/>
    </source>
</evidence>
<dbReference type="InterPro" id="IPR036396">
    <property type="entry name" value="Cyt_P450_sf"/>
</dbReference>
<keyword evidence="11 14" id="KW-0503">Monooxygenase</keyword>
<reference evidence="16" key="1">
    <citation type="submission" date="2022-07" db="EMBL/GenBank/DDBJ databases">
        <title>Genome Sequence of Physisporinus lineatus.</title>
        <authorList>
            <person name="Buettner E."/>
        </authorList>
    </citation>
    <scope>NUCLEOTIDE SEQUENCE</scope>
    <source>
        <strain evidence="16">VT162</strain>
    </source>
</reference>
<evidence type="ECO:0000256" key="14">
    <source>
        <dbReference type="RuleBase" id="RU000461"/>
    </source>
</evidence>
<dbReference type="SUPFAM" id="SSF48264">
    <property type="entry name" value="Cytochrome P450"/>
    <property type="match status" value="1"/>
</dbReference>
<dbReference type="Proteomes" id="UP001212997">
    <property type="component" value="Unassembled WGS sequence"/>
</dbReference>
<keyword evidence="5 13" id="KW-0349">Heme</keyword>
<gene>
    <name evidence="16" type="ORF">NLI96_g3703</name>
</gene>
<accession>A0AAD5V696</accession>
<evidence type="ECO:0000256" key="11">
    <source>
        <dbReference type="ARBA" id="ARBA00023033"/>
    </source>
</evidence>
<evidence type="ECO:0000256" key="12">
    <source>
        <dbReference type="ARBA" id="ARBA00023136"/>
    </source>
</evidence>
<comment type="pathway">
    <text evidence="3">Secondary metabolite biosynthesis.</text>
</comment>
<evidence type="ECO:0000256" key="3">
    <source>
        <dbReference type="ARBA" id="ARBA00005179"/>
    </source>
</evidence>
<dbReference type="GO" id="GO:0016020">
    <property type="term" value="C:membrane"/>
    <property type="evidence" value="ECO:0007669"/>
    <property type="project" value="UniProtKB-SubCell"/>
</dbReference>
<feature type="transmembrane region" description="Helical" evidence="15">
    <location>
        <begin position="12"/>
        <end position="28"/>
    </location>
</feature>
<evidence type="ECO:0000256" key="10">
    <source>
        <dbReference type="ARBA" id="ARBA00023004"/>
    </source>
</evidence>
<evidence type="ECO:0000313" key="16">
    <source>
        <dbReference type="EMBL" id="KAJ3487182.1"/>
    </source>
</evidence>
<dbReference type="InterPro" id="IPR001128">
    <property type="entry name" value="Cyt_P450"/>
</dbReference>
<protein>
    <recommendedName>
        <fullName evidence="18">Cytochrome P450</fullName>
    </recommendedName>
</protein>
<dbReference type="Pfam" id="PF00067">
    <property type="entry name" value="p450"/>
    <property type="match status" value="1"/>
</dbReference>
<comment type="cofactor">
    <cofactor evidence="1 13">
        <name>heme</name>
        <dbReference type="ChEBI" id="CHEBI:30413"/>
    </cofactor>
</comment>
<dbReference type="GO" id="GO:0020037">
    <property type="term" value="F:heme binding"/>
    <property type="evidence" value="ECO:0007669"/>
    <property type="project" value="InterPro"/>
</dbReference>
<keyword evidence="7 13" id="KW-0479">Metal-binding</keyword>
<keyword evidence="9 14" id="KW-0560">Oxidoreductase</keyword>
<feature type="binding site" description="axial binding residue" evidence="13">
    <location>
        <position position="448"/>
    </location>
    <ligand>
        <name>heme</name>
        <dbReference type="ChEBI" id="CHEBI:30413"/>
    </ligand>
    <ligandPart>
        <name>Fe</name>
        <dbReference type="ChEBI" id="CHEBI:18248"/>
    </ligandPart>
</feature>
<dbReference type="PANTHER" id="PTHR46300">
    <property type="entry name" value="P450, PUTATIVE (EUROFUNG)-RELATED-RELATED"/>
    <property type="match status" value="1"/>
</dbReference>
<dbReference type="CDD" id="cd11065">
    <property type="entry name" value="CYP64-like"/>
    <property type="match status" value="1"/>
</dbReference>
<dbReference type="InterPro" id="IPR050364">
    <property type="entry name" value="Cytochrome_P450_fung"/>
</dbReference>
<evidence type="ECO:0000256" key="5">
    <source>
        <dbReference type="ARBA" id="ARBA00022617"/>
    </source>
</evidence>
<dbReference type="GO" id="GO:0004497">
    <property type="term" value="F:monooxygenase activity"/>
    <property type="evidence" value="ECO:0007669"/>
    <property type="project" value="UniProtKB-KW"/>
</dbReference>
<dbReference type="InterPro" id="IPR017972">
    <property type="entry name" value="Cyt_P450_CS"/>
</dbReference>
<keyword evidence="17" id="KW-1185">Reference proteome</keyword>
<evidence type="ECO:0000256" key="4">
    <source>
        <dbReference type="ARBA" id="ARBA00010617"/>
    </source>
</evidence>
<evidence type="ECO:0000313" key="17">
    <source>
        <dbReference type="Proteomes" id="UP001212997"/>
    </source>
</evidence>
<sequence>MNEDHQNSSWTLQLGLLCLGLLGGIIWRRRARGYFPLPPGPKSLPILGSLLELPEQEDWVKYSTWNRKYGDLVYLHLPRDSILILGTVQVALDLFEKRSAIYSSRSYSVMDELTMWDFNMGLMPYSNTWRMHRKAIHEHFHLGVVSRYESIQLEATRSFLQSALENPEDVKQHVRQMFTAMIVQAVYGKRVENLNDEYVMTAQKAVEGLSQTHLPGKFWVEYFPLLRYLPAWVPGTRFQKVASYYRRFVEDMRDVPFDLIKDDMAKGLARDSIAQKMIRKLDDKYAGTPSYGESELIARNITGVAYAAGTDTTTSAAQSFLLAMVLFPHVQREAQAELDMLVGLSRLPDIGDLDSLHYIRAIALESLRWAPVLPLGVSHMLIVDDEYQGYSIPKGTVVIPNVWAMLHNPKDYPAPGEFDPRRYLKDGQLDPAVRSPLTIAFGFGRRICPGRHFAFNSLFLFIASVLHVYNIEARLGPDGQPLANRVRATSGLFSSPEVVPCDFVVRSERAKQLILNEA</sequence>
<dbReference type="PANTHER" id="PTHR46300:SF7">
    <property type="entry name" value="P450, PUTATIVE (EUROFUNG)-RELATED"/>
    <property type="match status" value="1"/>
</dbReference>
<evidence type="ECO:0000256" key="7">
    <source>
        <dbReference type="ARBA" id="ARBA00022723"/>
    </source>
</evidence>
<comment type="subcellular location">
    <subcellularLocation>
        <location evidence="2">Membrane</location>
        <topology evidence="2">Single-pass membrane protein</topology>
    </subcellularLocation>
</comment>
<name>A0AAD5V696_9APHY</name>
<evidence type="ECO:0000256" key="2">
    <source>
        <dbReference type="ARBA" id="ARBA00004167"/>
    </source>
</evidence>
<evidence type="ECO:0000256" key="9">
    <source>
        <dbReference type="ARBA" id="ARBA00023002"/>
    </source>
</evidence>